<evidence type="ECO:0000313" key="1">
    <source>
        <dbReference type="EMBL" id="UUY04961.1"/>
    </source>
</evidence>
<evidence type="ECO:0000313" key="2">
    <source>
        <dbReference type="Proteomes" id="UP001058860"/>
    </source>
</evidence>
<organism evidence="1 2">
    <name type="scientific">Svornostia abyssi</name>
    <dbReference type="NCBI Taxonomy" id="2898438"/>
    <lineage>
        <taxon>Bacteria</taxon>
        <taxon>Bacillati</taxon>
        <taxon>Actinomycetota</taxon>
        <taxon>Thermoleophilia</taxon>
        <taxon>Solirubrobacterales</taxon>
        <taxon>Baekduiaceae</taxon>
        <taxon>Svornostia</taxon>
    </lineage>
</organism>
<sequence length="54" mass="5840">MDPGDAFDRKVRAAARRLRELGQGPRRSSRFTGDAAFAPVNPLYVEAFSEGTGA</sequence>
<protein>
    <submittedName>
        <fullName evidence="1">Uncharacterized protein</fullName>
    </submittedName>
</protein>
<proteinExistence type="predicted"/>
<name>A0ABY5PK13_9ACTN</name>
<reference evidence="2" key="1">
    <citation type="submission" date="2021-11" db="EMBL/GenBank/DDBJ databases">
        <title>Cultivation dependent microbiological survey of springs from the worlds oldest radium mine currently devoted to the extraction of radon-saturated water.</title>
        <authorList>
            <person name="Kapinusova G."/>
            <person name="Smrhova T."/>
            <person name="Strejcek M."/>
            <person name="Suman J."/>
            <person name="Jani K."/>
            <person name="Pajer P."/>
            <person name="Uhlik O."/>
        </authorList>
    </citation>
    <scope>NUCLEOTIDE SEQUENCE [LARGE SCALE GENOMIC DNA]</scope>
    <source>
        <strain evidence="2">J379</strain>
    </source>
</reference>
<dbReference type="Proteomes" id="UP001058860">
    <property type="component" value="Chromosome"/>
</dbReference>
<accession>A0ABY5PK13</accession>
<dbReference type="EMBL" id="CP088295">
    <property type="protein sequence ID" value="UUY04961.1"/>
    <property type="molecule type" value="Genomic_DNA"/>
</dbReference>
<keyword evidence="2" id="KW-1185">Reference proteome</keyword>
<gene>
    <name evidence="1" type="ORF">LRS13_05375</name>
</gene>
<dbReference type="RefSeq" id="WP_353865437.1">
    <property type="nucleotide sequence ID" value="NZ_CP088295.1"/>
</dbReference>